<dbReference type="AlphaFoldDB" id="A0A8J2QGJ9"/>
<comment type="caution">
    <text evidence="1">The sequence shown here is derived from an EMBL/GenBank/DDBJ whole genome shotgun (WGS) entry which is preliminary data.</text>
</comment>
<gene>
    <name evidence="1" type="ORF">DCHRY22_LOCUS2878</name>
</gene>
<dbReference type="EMBL" id="CAKASE010000046">
    <property type="protein sequence ID" value="CAG9561348.1"/>
    <property type="molecule type" value="Genomic_DNA"/>
</dbReference>
<reference evidence="1" key="1">
    <citation type="submission" date="2021-09" db="EMBL/GenBank/DDBJ databases">
        <authorList>
            <person name="Martin H S."/>
        </authorList>
    </citation>
    <scope>NUCLEOTIDE SEQUENCE</scope>
</reference>
<protein>
    <submittedName>
        <fullName evidence="1">(African queen) hypothetical protein</fullName>
    </submittedName>
</protein>
<accession>A0A8J2QGJ9</accession>
<organism evidence="1 2">
    <name type="scientific">Danaus chrysippus</name>
    <name type="common">African queen</name>
    <dbReference type="NCBI Taxonomy" id="151541"/>
    <lineage>
        <taxon>Eukaryota</taxon>
        <taxon>Metazoa</taxon>
        <taxon>Ecdysozoa</taxon>
        <taxon>Arthropoda</taxon>
        <taxon>Hexapoda</taxon>
        <taxon>Insecta</taxon>
        <taxon>Pterygota</taxon>
        <taxon>Neoptera</taxon>
        <taxon>Endopterygota</taxon>
        <taxon>Lepidoptera</taxon>
        <taxon>Glossata</taxon>
        <taxon>Ditrysia</taxon>
        <taxon>Papilionoidea</taxon>
        <taxon>Nymphalidae</taxon>
        <taxon>Danainae</taxon>
        <taxon>Danaini</taxon>
        <taxon>Danaina</taxon>
        <taxon>Danaus</taxon>
        <taxon>Anosia</taxon>
    </lineage>
</organism>
<evidence type="ECO:0000313" key="1">
    <source>
        <dbReference type="EMBL" id="CAG9561348.1"/>
    </source>
</evidence>
<keyword evidence="2" id="KW-1185">Reference proteome</keyword>
<sequence>MPSGVIFMIYIPSSNYEHILKFGKRSDLISIHDEETPRLEVQLRYKKEKNIPIHLTQHHYDVFRTTLENITENDEFFTMESVSIIELKIWPNSNSTGVAKKARCGTSDMGQ</sequence>
<name>A0A8J2QGJ9_9NEOP</name>
<dbReference type="Proteomes" id="UP000789524">
    <property type="component" value="Unassembled WGS sequence"/>
</dbReference>
<evidence type="ECO:0000313" key="2">
    <source>
        <dbReference type="Proteomes" id="UP000789524"/>
    </source>
</evidence>
<proteinExistence type="predicted"/>
<dbReference type="OrthoDB" id="543859at2759"/>